<comment type="caution">
    <text evidence="2">The sequence shown here is derived from an EMBL/GenBank/DDBJ whole genome shotgun (WGS) entry which is preliminary data.</text>
</comment>
<organism evidence="2 3">
    <name type="scientific">Diversispora epigaea</name>
    <dbReference type="NCBI Taxonomy" id="1348612"/>
    <lineage>
        <taxon>Eukaryota</taxon>
        <taxon>Fungi</taxon>
        <taxon>Fungi incertae sedis</taxon>
        <taxon>Mucoromycota</taxon>
        <taxon>Glomeromycotina</taxon>
        <taxon>Glomeromycetes</taxon>
        <taxon>Diversisporales</taxon>
        <taxon>Diversisporaceae</taxon>
        <taxon>Diversispora</taxon>
    </lineage>
</organism>
<dbReference type="EMBL" id="PQFF01000226">
    <property type="protein sequence ID" value="RHZ72133.1"/>
    <property type="molecule type" value="Genomic_DNA"/>
</dbReference>
<proteinExistence type="predicted"/>
<evidence type="ECO:0000313" key="3">
    <source>
        <dbReference type="Proteomes" id="UP000266861"/>
    </source>
</evidence>
<dbReference type="OrthoDB" id="2444582at2759"/>
<protein>
    <submittedName>
        <fullName evidence="2">Uncharacterized protein</fullName>
    </submittedName>
</protein>
<evidence type="ECO:0000313" key="2">
    <source>
        <dbReference type="EMBL" id="RHZ72133.1"/>
    </source>
</evidence>
<feature type="region of interest" description="Disordered" evidence="1">
    <location>
        <begin position="1"/>
        <end position="33"/>
    </location>
</feature>
<sequence>MSSNNNNENIISSDTSSFSNNTDNINKSNNNIMSESLTPFVESSGSKLRNIAPAPQNKPEYDVYHIPKGYEVLLLLNFFAL</sequence>
<dbReference type="AlphaFoldDB" id="A0A397IGF4"/>
<accession>A0A397IGF4</accession>
<reference evidence="2 3" key="1">
    <citation type="submission" date="2018-08" db="EMBL/GenBank/DDBJ databases">
        <title>Genome and evolution of the arbuscular mycorrhizal fungus Diversispora epigaea (formerly Glomus versiforme) and its bacterial endosymbionts.</title>
        <authorList>
            <person name="Sun X."/>
            <person name="Fei Z."/>
            <person name="Harrison M."/>
        </authorList>
    </citation>
    <scope>NUCLEOTIDE SEQUENCE [LARGE SCALE GENOMIC DNA]</scope>
    <source>
        <strain evidence="2 3">IT104</strain>
    </source>
</reference>
<name>A0A397IGF4_9GLOM</name>
<evidence type="ECO:0000256" key="1">
    <source>
        <dbReference type="SAM" id="MobiDB-lite"/>
    </source>
</evidence>
<gene>
    <name evidence="2" type="ORF">Glove_245g18</name>
</gene>
<dbReference type="Proteomes" id="UP000266861">
    <property type="component" value="Unassembled WGS sequence"/>
</dbReference>
<keyword evidence="3" id="KW-1185">Reference proteome</keyword>